<gene>
    <name evidence="2" type="ORF">K7C98_08710</name>
</gene>
<reference evidence="2" key="1">
    <citation type="submission" date="2021-08" db="EMBL/GenBank/DDBJ databases">
        <authorList>
            <person name="Stevens D.C."/>
        </authorList>
    </citation>
    <scope>NUCLEOTIDE SEQUENCE</scope>
    <source>
        <strain evidence="2">DSM 53165</strain>
    </source>
</reference>
<keyword evidence="3" id="KW-1185">Reference proteome</keyword>
<organism evidence="2 3">
    <name type="scientific">Nannocystis pusilla</name>
    <dbReference type="NCBI Taxonomy" id="889268"/>
    <lineage>
        <taxon>Bacteria</taxon>
        <taxon>Pseudomonadati</taxon>
        <taxon>Myxococcota</taxon>
        <taxon>Polyangia</taxon>
        <taxon>Nannocystales</taxon>
        <taxon>Nannocystaceae</taxon>
        <taxon>Nannocystis</taxon>
    </lineage>
</organism>
<protein>
    <recommendedName>
        <fullName evidence="4">Sigma-70 family RNA polymerase sigma factor</fullName>
    </recommendedName>
</protein>
<feature type="compositionally biased region" description="Polar residues" evidence="1">
    <location>
        <begin position="1"/>
        <end position="12"/>
    </location>
</feature>
<evidence type="ECO:0000313" key="2">
    <source>
        <dbReference type="EMBL" id="MBZ5709339.1"/>
    </source>
</evidence>
<sequence length="249" mass="27296">METPTLEASGSAATPHEAAADSEHPLVVLFAAWMAGSQQAGRAMLQSTAEPSGVWGRRDHLGKGKNPRLEPTSPLTARLAVVVRWFMTPREKPIDLDEGLGRFDGTTQLGMEHPWIRGDVRRLHVLQRELQRKCLTVTLGNLAAGPRAAFVLRWILGLSDDQIAEVFGTVEAVKTNGGRALRDLRDSLTPICEHIDPGNGCRCRNRLAGAVERGFVTWPDRDDLDGDRPLIGQAHQDVESLYPKLPPPP</sequence>
<proteinExistence type="predicted"/>
<dbReference type="InterPro" id="IPR036388">
    <property type="entry name" value="WH-like_DNA-bd_sf"/>
</dbReference>
<dbReference type="InterPro" id="IPR013324">
    <property type="entry name" value="RNA_pol_sigma_r3/r4-like"/>
</dbReference>
<name>A0ABS7TM76_9BACT</name>
<dbReference type="Gene3D" id="1.10.10.10">
    <property type="entry name" value="Winged helix-like DNA-binding domain superfamily/Winged helix DNA-binding domain"/>
    <property type="match status" value="1"/>
</dbReference>
<dbReference type="Proteomes" id="UP001139031">
    <property type="component" value="Unassembled WGS sequence"/>
</dbReference>
<comment type="caution">
    <text evidence="2">The sequence shown here is derived from an EMBL/GenBank/DDBJ whole genome shotgun (WGS) entry which is preliminary data.</text>
</comment>
<dbReference type="SUPFAM" id="SSF88659">
    <property type="entry name" value="Sigma3 and sigma4 domains of RNA polymerase sigma factors"/>
    <property type="match status" value="1"/>
</dbReference>
<accession>A0ABS7TM76</accession>
<evidence type="ECO:0000256" key="1">
    <source>
        <dbReference type="SAM" id="MobiDB-lite"/>
    </source>
</evidence>
<feature type="region of interest" description="Disordered" evidence="1">
    <location>
        <begin position="47"/>
        <end position="71"/>
    </location>
</feature>
<feature type="region of interest" description="Disordered" evidence="1">
    <location>
        <begin position="1"/>
        <end position="20"/>
    </location>
</feature>
<evidence type="ECO:0000313" key="3">
    <source>
        <dbReference type="Proteomes" id="UP001139031"/>
    </source>
</evidence>
<evidence type="ECO:0008006" key="4">
    <source>
        <dbReference type="Google" id="ProtNLM"/>
    </source>
</evidence>
<dbReference type="EMBL" id="JAIRAU010000005">
    <property type="protein sequence ID" value="MBZ5709339.1"/>
    <property type="molecule type" value="Genomic_DNA"/>
</dbReference>
<dbReference type="RefSeq" id="WP_224191116.1">
    <property type="nucleotide sequence ID" value="NZ_JAIRAU010000005.1"/>
</dbReference>